<dbReference type="Gene3D" id="3.40.50.300">
    <property type="entry name" value="P-loop containing nucleotide triphosphate hydrolases"/>
    <property type="match status" value="1"/>
</dbReference>
<dbReference type="InterPro" id="IPR045528">
    <property type="entry name" value="DO-GTPase2"/>
</dbReference>
<evidence type="ECO:0000259" key="1">
    <source>
        <dbReference type="Pfam" id="PF19993"/>
    </source>
</evidence>
<evidence type="ECO:0000313" key="2">
    <source>
        <dbReference type="EMBL" id="QNQ10670.1"/>
    </source>
</evidence>
<evidence type="ECO:0000313" key="3">
    <source>
        <dbReference type="Proteomes" id="UP000516148"/>
    </source>
</evidence>
<proteinExistence type="predicted"/>
<gene>
    <name evidence="2" type="ORF">H3Z74_05590</name>
</gene>
<dbReference type="Pfam" id="PF19993">
    <property type="entry name" value="DO-GTPase2"/>
    <property type="match status" value="1"/>
</dbReference>
<protein>
    <recommendedName>
        <fullName evidence="1">Double-GTPase 2 domain-containing protein</fullName>
    </recommendedName>
</protein>
<dbReference type="EMBL" id="CP061038">
    <property type="protein sequence ID" value="QNQ10670.1"/>
    <property type="molecule type" value="Genomic_DNA"/>
</dbReference>
<name>A0A7H0LLW7_9SPHN</name>
<sequence length="338" mass="36943">MAETEVICANRECRIAQGGRCIEGHDDLAKCPHYGKEPEELDEDQDDDGLTLVDTFDGVHLPDALPLESGRADRVLAMLPARMIGVIGVHDSGKTSVIAGLFDLFQLGPVSGASFAGSSTLHGLEIICHDARVASERDEPHSERTKRGEVRFYHIDVRRDGALQSLLIADRSGEEYEEVSDLAANATAMFELRRADVITVLVDGRRLSSPSDRADVMGAIPLIIQGMVENGAFERKPNLAIILTKDDAVQASSRKDRVEQDFRSIVDGIKDAFADHFSDFSSFVTSASPKDTNVMRGSGLAEMLGFWLKPSVEPKGLRLRYRNGRVFDGLMPAETDLG</sequence>
<dbReference type="Proteomes" id="UP000516148">
    <property type="component" value="Chromosome"/>
</dbReference>
<accession>A0A7H0LLW7</accession>
<keyword evidence="3" id="KW-1185">Reference proteome</keyword>
<organism evidence="2 3">
    <name type="scientific">Sphingomonas alpina</name>
    <dbReference type="NCBI Taxonomy" id="653931"/>
    <lineage>
        <taxon>Bacteria</taxon>
        <taxon>Pseudomonadati</taxon>
        <taxon>Pseudomonadota</taxon>
        <taxon>Alphaproteobacteria</taxon>
        <taxon>Sphingomonadales</taxon>
        <taxon>Sphingomonadaceae</taxon>
        <taxon>Sphingomonas</taxon>
    </lineage>
</organism>
<dbReference type="InterPro" id="IPR027417">
    <property type="entry name" value="P-loop_NTPase"/>
</dbReference>
<feature type="domain" description="Double-GTPase 2" evidence="1">
    <location>
        <begin position="82"/>
        <end position="308"/>
    </location>
</feature>
<dbReference type="RefSeq" id="WP_187762961.1">
    <property type="nucleotide sequence ID" value="NZ_CP061038.1"/>
</dbReference>
<dbReference type="KEGG" id="spap:H3Z74_05590"/>
<dbReference type="SUPFAM" id="SSF52540">
    <property type="entry name" value="P-loop containing nucleoside triphosphate hydrolases"/>
    <property type="match status" value="1"/>
</dbReference>
<dbReference type="AlphaFoldDB" id="A0A7H0LLW7"/>
<reference evidence="2 3" key="1">
    <citation type="submission" date="2020-09" db="EMBL/GenBank/DDBJ databases">
        <title>Sphingomonas sp., a new species isolated from pork steak.</title>
        <authorList>
            <person name="Heidler von Heilborn D."/>
        </authorList>
    </citation>
    <scope>NUCLEOTIDE SEQUENCE [LARGE SCALE GENOMIC DNA]</scope>
    <source>
        <strain evidence="3">S8-3T</strain>
    </source>
</reference>